<sequence length="164" mass="17674">MLGGMGSLIGDRVASYIVLRPISCASPSPSLSFPSFFLIFPLLNLLLRPLLLSEHCNCTVSPTHLHPYGVLFCLLNKRPSSNFSSPHRPLRQKHPHTPTIIRNQAASPVFLAAPAPGSKARGWSAALPLLHPHFLLVFPRPPACCCRQPTHSGQVSGAACAETV</sequence>
<reference evidence="1" key="1">
    <citation type="journal article" date="2020" name="Stud. Mycol.">
        <title>101 Dothideomycetes genomes: a test case for predicting lifestyles and emergence of pathogens.</title>
        <authorList>
            <person name="Haridas S."/>
            <person name="Albert R."/>
            <person name="Binder M."/>
            <person name="Bloem J."/>
            <person name="Labutti K."/>
            <person name="Salamov A."/>
            <person name="Andreopoulos B."/>
            <person name="Baker S."/>
            <person name="Barry K."/>
            <person name="Bills G."/>
            <person name="Bluhm B."/>
            <person name="Cannon C."/>
            <person name="Castanera R."/>
            <person name="Culley D."/>
            <person name="Daum C."/>
            <person name="Ezra D."/>
            <person name="Gonzalez J."/>
            <person name="Henrissat B."/>
            <person name="Kuo A."/>
            <person name="Liang C."/>
            <person name="Lipzen A."/>
            <person name="Lutzoni F."/>
            <person name="Magnuson J."/>
            <person name="Mondo S."/>
            <person name="Nolan M."/>
            <person name="Ohm R."/>
            <person name="Pangilinan J."/>
            <person name="Park H.-J."/>
            <person name="Ramirez L."/>
            <person name="Alfaro M."/>
            <person name="Sun H."/>
            <person name="Tritt A."/>
            <person name="Yoshinaga Y."/>
            <person name="Zwiers L.-H."/>
            <person name="Turgeon B."/>
            <person name="Goodwin S."/>
            <person name="Spatafora J."/>
            <person name="Crous P."/>
            <person name="Grigoriev I."/>
        </authorList>
    </citation>
    <scope>NUCLEOTIDE SEQUENCE</scope>
    <source>
        <strain evidence="1">CBS 262.69</strain>
    </source>
</reference>
<evidence type="ECO:0000313" key="2">
    <source>
        <dbReference type="Proteomes" id="UP000799640"/>
    </source>
</evidence>
<dbReference type="Proteomes" id="UP000799640">
    <property type="component" value="Unassembled WGS sequence"/>
</dbReference>
<accession>A0A6G1IAD3</accession>
<dbReference type="AlphaFoldDB" id="A0A6G1IAD3"/>
<keyword evidence="2" id="KW-1185">Reference proteome</keyword>
<protein>
    <submittedName>
        <fullName evidence="1">Uncharacterized protein</fullName>
    </submittedName>
</protein>
<gene>
    <name evidence="1" type="ORF">EJ06DRAFT_540583</name>
</gene>
<organism evidence="1 2">
    <name type="scientific">Trichodelitschia bisporula</name>
    <dbReference type="NCBI Taxonomy" id="703511"/>
    <lineage>
        <taxon>Eukaryota</taxon>
        <taxon>Fungi</taxon>
        <taxon>Dikarya</taxon>
        <taxon>Ascomycota</taxon>
        <taxon>Pezizomycotina</taxon>
        <taxon>Dothideomycetes</taxon>
        <taxon>Dothideomycetes incertae sedis</taxon>
        <taxon>Phaeotrichales</taxon>
        <taxon>Phaeotrichaceae</taxon>
        <taxon>Trichodelitschia</taxon>
    </lineage>
</organism>
<dbReference type="EMBL" id="ML996687">
    <property type="protein sequence ID" value="KAF2405232.1"/>
    <property type="molecule type" value="Genomic_DNA"/>
</dbReference>
<name>A0A6G1IAD3_9PEZI</name>
<evidence type="ECO:0000313" key="1">
    <source>
        <dbReference type="EMBL" id="KAF2405232.1"/>
    </source>
</evidence>
<proteinExistence type="predicted"/>